<dbReference type="EnsemblMetazoa" id="AFUN014463-RA">
    <property type="protein sequence ID" value="AFUN014463-PA"/>
    <property type="gene ID" value="AFUN014463"/>
</dbReference>
<evidence type="ECO:0000313" key="1">
    <source>
        <dbReference type="EnsemblMetazoa" id="AFUN014463-PA"/>
    </source>
</evidence>
<proteinExistence type="predicted"/>
<accession>A0A182S1X6</accession>
<dbReference type="AlphaFoldDB" id="A0A182S1X6"/>
<dbReference type="VEuPathDB" id="VectorBase:AFUN014463"/>
<protein>
    <submittedName>
        <fullName evidence="1">Uncharacterized protein</fullName>
    </submittedName>
</protein>
<sequence>MLRTSIPYGSPIRVARRSLSPLIVLSVDE</sequence>
<organism evidence="1">
    <name type="scientific">Anopheles funestus</name>
    <name type="common">African malaria mosquito</name>
    <dbReference type="NCBI Taxonomy" id="62324"/>
    <lineage>
        <taxon>Eukaryota</taxon>
        <taxon>Metazoa</taxon>
        <taxon>Ecdysozoa</taxon>
        <taxon>Arthropoda</taxon>
        <taxon>Hexapoda</taxon>
        <taxon>Insecta</taxon>
        <taxon>Pterygota</taxon>
        <taxon>Neoptera</taxon>
        <taxon>Endopterygota</taxon>
        <taxon>Diptera</taxon>
        <taxon>Nematocera</taxon>
        <taxon>Culicoidea</taxon>
        <taxon>Culicidae</taxon>
        <taxon>Anophelinae</taxon>
        <taxon>Anopheles</taxon>
    </lineage>
</organism>
<name>A0A182S1X6_ANOFN</name>
<reference evidence="1" key="1">
    <citation type="submission" date="2020-05" db="UniProtKB">
        <authorList>
            <consortium name="EnsemblMetazoa"/>
        </authorList>
    </citation>
    <scope>IDENTIFICATION</scope>
    <source>
        <strain evidence="1">FUMOZ</strain>
    </source>
</reference>